<dbReference type="AlphaFoldDB" id="A0A1I0NB75"/>
<sequence length="306" mass="33164">MHPGYTPHDILTATETARAGKAAGSALVLFVVLVALGSPLIYRGWQVREKYRALTDLPVLPSATVSDGELVKLSGRIRDTGGTITSPVQSTQCKLAFWKMGVLRRYDSFNGRSYWSVAGIGIDAETLVVAGETRDIRISDVSRENALSATDELKHLLGSIENSALDSIARALDPPEFEDRLTPSEEWPEGYDELGARVDFEAETTEQPGLLGRLLNAIRTPEGTVQFQETTVSAGETVTVVGRVSGTENERVRLQGTESIDPVITRASPSELDSRYRRAYLIQLYGIPLLVTALCSLAGVGAFLTP</sequence>
<keyword evidence="1" id="KW-0812">Transmembrane</keyword>
<name>A0A1I0NB75_9EURY</name>
<gene>
    <name evidence="2" type="ORF">SAMN04487945_0727</name>
</gene>
<evidence type="ECO:0000256" key="1">
    <source>
        <dbReference type="SAM" id="Phobius"/>
    </source>
</evidence>
<proteinExistence type="predicted"/>
<evidence type="ECO:0000313" key="2">
    <source>
        <dbReference type="EMBL" id="SEV98273.1"/>
    </source>
</evidence>
<reference evidence="2 3" key="1">
    <citation type="submission" date="2016-10" db="EMBL/GenBank/DDBJ databases">
        <authorList>
            <person name="de Groot N.N."/>
        </authorList>
    </citation>
    <scope>NUCLEOTIDE SEQUENCE [LARGE SCALE GENOMIC DNA]</scope>
    <source>
        <strain evidence="2 3">CGMCC 1.5337</strain>
    </source>
</reference>
<keyword evidence="1" id="KW-0472">Membrane</keyword>
<dbReference type="STRING" id="355548.SAMN04487945_0727"/>
<dbReference type="Proteomes" id="UP000198518">
    <property type="component" value="Unassembled WGS sequence"/>
</dbReference>
<feature type="transmembrane region" description="Helical" evidence="1">
    <location>
        <begin position="284"/>
        <end position="304"/>
    </location>
</feature>
<feature type="transmembrane region" description="Helical" evidence="1">
    <location>
        <begin position="22"/>
        <end position="42"/>
    </location>
</feature>
<evidence type="ECO:0000313" key="3">
    <source>
        <dbReference type="Proteomes" id="UP000198518"/>
    </source>
</evidence>
<protein>
    <submittedName>
        <fullName evidence="2">Uncharacterized protein</fullName>
    </submittedName>
</protein>
<keyword evidence="1" id="KW-1133">Transmembrane helix</keyword>
<accession>A0A1I0NB75</accession>
<dbReference type="EMBL" id="FOJA01000001">
    <property type="protein sequence ID" value="SEV98273.1"/>
    <property type="molecule type" value="Genomic_DNA"/>
</dbReference>
<keyword evidence="3" id="KW-1185">Reference proteome</keyword>
<organism evidence="2 3">
    <name type="scientific">Halobacterium jilantaiense</name>
    <dbReference type="NCBI Taxonomy" id="355548"/>
    <lineage>
        <taxon>Archaea</taxon>
        <taxon>Methanobacteriati</taxon>
        <taxon>Methanobacteriota</taxon>
        <taxon>Stenosarchaea group</taxon>
        <taxon>Halobacteria</taxon>
        <taxon>Halobacteriales</taxon>
        <taxon>Halobacteriaceae</taxon>
        <taxon>Halobacterium</taxon>
    </lineage>
</organism>